<dbReference type="EMBL" id="UINC01102440">
    <property type="protein sequence ID" value="SVC64071.1"/>
    <property type="molecule type" value="Genomic_DNA"/>
</dbReference>
<feature type="domain" description="SHOCT" evidence="1">
    <location>
        <begin position="129"/>
        <end position="153"/>
    </location>
</feature>
<organism evidence="2">
    <name type="scientific">marine metagenome</name>
    <dbReference type="NCBI Taxonomy" id="408172"/>
    <lineage>
        <taxon>unclassified sequences</taxon>
        <taxon>metagenomes</taxon>
        <taxon>ecological metagenomes</taxon>
    </lineage>
</organism>
<gene>
    <name evidence="2" type="ORF">METZ01_LOCUS316925</name>
</gene>
<protein>
    <recommendedName>
        <fullName evidence="1">SHOCT domain-containing protein</fullName>
    </recommendedName>
</protein>
<sequence>MKNIILPFVLVALFTSCSSLEQKYIKLDVGSSKSDIAKIMGPAPYKFTHENVEAWRYAVVAGFGYCDYREFYIFQDTLILKNEYNRASIAGCTVGLKSIDWETVLLAAEEYSKTHPFKENELPRTNIVEQLKELNKLKESGVITEAEFKKAKESVLNK</sequence>
<dbReference type="AlphaFoldDB" id="A0A382NWY0"/>
<dbReference type="Pfam" id="PF09851">
    <property type="entry name" value="SHOCT"/>
    <property type="match status" value="1"/>
</dbReference>
<name>A0A382NWY0_9ZZZZ</name>
<reference evidence="2" key="1">
    <citation type="submission" date="2018-05" db="EMBL/GenBank/DDBJ databases">
        <authorList>
            <person name="Lanie J.A."/>
            <person name="Ng W.-L."/>
            <person name="Kazmierczak K.M."/>
            <person name="Andrzejewski T.M."/>
            <person name="Davidsen T.M."/>
            <person name="Wayne K.J."/>
            <person name="Tettelin H."/>
            <person name="Glass J.I."/>
            <person name="Rusch D."/>
            <person name="Podicherti R."/>
            <person name="Tsui H.-C.T."/>
            <person name="Winkler M.E."/>
        </authorList>
    </citation>
    <scope>NUCLEOTIDE SEQUENCE</scope>
</reference>
<evidence type="ECO:0000259" key="1">
    <source>
        <dbReference type="Pfam" id="PF09851"/>
    </source>
</evidence>
<accession>A0A382NWY0</accession>
<dbReference type="PROSITE" id="PS51257">
    <property type="entry name" value="PROKAR_LIPOPROTEIN"/>
    <property type="match status" value="1"/>
</dbReference>
<evidence type="ECO:0000313" key="2">
    <source>
        <dbReference type="EMBL" id="SVC64071.1"/>
    </source>
</evidence>
<dbReference type="InterPro" id="IPR018649">
    <property type="entry name" value="SHOCT"/>
</dbReference>
<proteinExistence type="predicted"/>